<dbReference type="AlphaFoldDB" id="A0A4U1BEG2"/>
<dbReference type="GO" id="GO:0022857">
    <property type="term" value="F:transmembrane transporter activity"/>
    <property type="evidence" value="ECO:0007669"/>
    <property type="project" value="InterPro"/>
</dbReference>
<evidence type="ECO:0000256" key="1">
    <source>
        <dbReference type="ARBA" id="ARBA00009477"/>
    </source>
</evidence>
<dbReference type="Gene3D" id="1.10.287.470">
    <property type="entry name" value="Helix hairpin bin"/>
    <property type="match status" value="1"/>
</dbReference>
<dbReference type="SUPFAM" id="SSF111369">
    <property type="entry name" value="HlyD-like secretion proteins"/>
    <property type="match status" value="1"/>
</dbReference>
<dbReference type="NCBIfam" id="TIGR01730">
    <property type="entry name" value="RND_mfp"/>
    <property type="match status" value="1"/>
</dbReference>
<gene>
    <name evidence="6" type="ORF">FCL40_11735</name>
</gene>
<feature type="chain" id="PRO_5020619978" evidence="4">
    <location>
        <begin position="32"/>
        <end position="422"/>
    </location>
</feature>
<evidence type="ECO:0000313" key="7">
    <source>
        <dbReference type="Proteomes" id="UP000305674"/>
    </source>
</evidence>
<dbReference type="Gene3D" id="2.40.50.100">
    <property type="match status" value="1"/>
</dbReference>
<organism evidence="6 7">
    <name type="scientific">Ferrimonas sediminicola</name>
    <dbReference type="NCBI Taxonomy" id="2569538"/>
    <lineage>
        <taxon>Bacteria</taxon>
        <taxon>Pseudomonadati</taxon>
        <taxon>Pseudomonadota</taxon>
        <taxon>Gammaproteobacteria</taxon>
        <taxon>Alteromonadales</taxon>
        <taxon>Ferrimonadaceae</taxon>
        <taxon>Ferrimonas</taxon>
    </lineage>
</organism>
<dbReference type="GO" id="GO:0016020">
    <property type="term" value="C:membrane"/>
    <property type="evidence" value="ECO:0007669"/>
    <property type="project" value="InterPro"/>
</dbReference>
<dbReference type="EMBL" id="SWCI01000007">
    <property type="protein sequence ID" value="TKB48380.1"/>
    <property type="molecule type" value="Genomic_DNA"/>
</dbReference>
<feature type="region of interest" description="Disordered" evidence="3">
    <location>
        <begin position="32"/>
        <end position="89"/>
    </location>
</feature>
<dbReference type="GO" id="GO:0030288">
    <property type="term" value="C:outer membrane-bounded periplasmic space"/>
    <property type="evidence" value="ECO:0007669"/>
    <property type="project" value="TreeGrafter"/>
</dbReference>
<dbReference type="InterPro" id="IPR058792">
    <property type="entry name" value="Beta-barrel_RND_2"/>
</dbReference>
<dbReference type="GO" id="GO:0015679">
    <property type="term" value="P:plasma membrane copper ion transport"/>
    <property type="evidence" value="ECO:0007669"/>
    <property type="project" value="TreeGrafter"/>
</dbReference>
<evidence type="ECO:0000256" key="2">
    <source>
        <dbReference type="ARBA" id="ARBA00022448"/>
    </source>
</evidence>
<dbReference type="Pfam" id="PF25954">
    <property type="entry name" value="Beta-barrel_RND_2"/>
    <property type="match status" value="1"/>
</dbReference>
<proteinExistence type="inferred from homology"/>
<evidence type="ECO:0000256" key="3">
    <source>
        <dbReference type="SAM" id="MobiDB-lite"/>
    </source>
</evidence>
<comment type="caution">
    <text evidence="6">The sequence shown here is derived from an EMBL/GenBank/DDBJ whole genome shotgun (WGS) entry which is preliminary data.</text>
</comment>
<evidence type="ECO:0000313" key="6">
    <source>
        <dbReference type="EMBL" id="TKB48380.1"/>
    </source>
</evidence>
<accession>A0A4U1BEG2</accession>
<keyword evidence="2" id="KW-0813">Transport</keyword>
<dbReference type="InterPro" id="IPR051909">
    <property type="entry name" value="MFP_Cation_Efflux"/>
</dbReference>
<dbReference type="Proteomes" id="UP000305674">
    <property type="component" value="Unassembled WGS sequence"/>
</dbReference>
<dbReference type="PANTHER" id="PTHR30097:SF15">
    <property type="entry name" value="CATION EFFLUX SYSTEM PROTEIN CUSB"/>
    <property type="match status" value="1"/>
</dbReference>
<dbReference type="GO" id="GO:0060003">
    <property type="term" value="P:copper ion export"/>
    <property type="evidence" value="ECO:0007669"/>
    <property type="project" value="TreeGrafter"/>
</dbReference>
<keyword evidence="7" id="KW-1185">Reference proteome</keyword>
<feature type="signal peptide" evidence="4">
    <location>
        <begin position="1"/>
        <end position="31"/>
    </location>
</feature>
<dbReference type="GO" id="GO:0046914">
    <property type="term" value="F:transition metal ion binding"/>
    <property type="evidence" value="ECO:0007669"/>
    <property type="project" value="TreeGrafter"/>
</dbReference>
<name>A0A4U1BEG2_9GAMM</name>
<evidence type="ECO:0000259" key="5">
    <source>
        <dbReference type="Pfam" id="PF25954"/>
    </source>
</evidence>
<dbReference type="InterPro" id="IPR006143">
    <property type="entry name" value="RND_pump_MFP"/>
</dbReference>
<comment type="similarity">
    <text evidence="1">Belongs to the membrane fusion protein (MFP) (TC 8.A.1) family.</text>
</comment>
<protein>
    <submittedName>
        <fullName evidence="6">Efflux RND transporter periplasmic adaptor subunit</fullName>
    </submittedName>
</protein>
<sequence length="422" mass="45334">MNSRNNPMNSKTSTPLMAALLLAFAQAPALAADGHGSPATTAASAPGESDDHRHGQQAEGHERQERSRAHGHAQADEGHDHQRGEADHDEDGLALTPAQSAIAGIEVATVMETELSFRHPLPAQLQANPNLTSALSLPVDARVIARHVAPGQAVTQGDPLLTLASSAIADAQGRYLLAQAEWRRVKSLGNQAVSAGRYQQARIDLETGLQDLLALGMTQAQIDDLNTPEYRLGQFTLLAPHDGNVQQDNSVMQQNLPALTTLMVLADEHTLWATAQVAPSQSALVTIGQTLTLRIDDDLAAARVIGRDHRLDPRTRTESVRLELANPDHRLHAGQFATVYLSQSQRRGVVLPDTALARNPDGDWMVYRYDGGRFTATEVQVLSALEGMNLVSGIKPGSQVAVQGAFFLASEQAKSGFEIHNH</sequence>
<feature type="compositionally biased region" description="Basic and acidic residues" evidence="3">
    <location>
        <begin position="49"/>
        <end position="86"/>
    </location>
</feature>
<dbReference type="PANTHER" id="PTHR30097">
    <property type="entry name" value="CATION EFFLUX SYSTEM PROTEIN CUSB"/>
    <property type="match status" value="1"/>
</dbReference>
<evidence type="ECO:0000256" key="4">
    <source>
        <dbReference type="SAM" id="SignalP"/>
    </source>
</evidence>
<dbReference type="Gene3D" id="2.40.30.170">
    <property type="match status" value="1"/>
</dbReference>
<feature type="domain" description="CusB-like beta-barrel" evidence="5">
    <location>
        <begin position="270"/>
        <end position="344"/>
    </location>
</feature>
<dbReference type="Gene3D" id="2.40.420.20">
    <property type="match status" value="1"/>
</dbReference>
<dbReference type="OrthoDB" id="9806939at2"/>
<keyword evidence="4" id="KW-0732">Signal</keyword>
<reference evidence="6 7" key="1">
    <citation type="submission" date="2019-04" db="EMBL/GenBank/DDBJ databases">
        <authorList>
            <person name="Hwang J.C."/>
        </authorList>
    </citation>
    <scope>NUCLEOTIDE SEQUENCE [LARGE SCALE GENOMIC DNA]</scope>
    <source>
        <strain evidence="6 7">IMCC35001</strain>
    </source>
</reference>